<dbReference type="InterPro" id="IPR011013">
    <property type="entry name" value="Gal_mutarotase_sf_dom"/>
</dbReference>
<sequence>MGTNLPQVAQSTGLASYDNYIEPRLSIGDSVPNREFSTGHFKIQVDSEALALVIRNGAGMILWKSIHNLPFLLSSSGQDDIHPSADDSGVFSIRERDDQSTMLQTVTRIEKVDDETVRIYGGLGHRIVPPTHLDYELSLHELSQSQLQFSARIVRRDPSMANYRRLILTFESRSEECFYGFGESPSHINFKGHKVPVWIRENAQTLGKRSSTIIGKTYGLLPGMDLFMDNADRAGMPSHVCVPQFITSDRRCLFLENTEYSSFDMRNPDRVTIRVNADHVTGRLLYAASMLDLITGYTEYSGRMQTLPDWVTEGAIAGIQGGHQKVLDIVLKLVQHQVPLSAVWIPDWCGVRRQKRNDMTVQHSWWNWEADTGLYPFWPSFVDSLYREHGVRVLSYINPFLVDKPNARRNLYREAADNGYLVQNASSQPCRLSSSEWDTGLLDLSNPQACLWFKQVLKDQVWQDGVAGVMVDCGESMPSDPESIRLHGPILPSAFHNIYPTLWSQLNHEVTQELDYADQALCLYRSGFTQSPGNMSLLWTGDHTVSWDQQGGIKSALIGMLSAGFSGFSVNHCDIGGRSTVGGIFSGAAVVRSKELLLRWMELAAFTAAFRTHEGLQPELHAQFYSDEDTYTHFSHTAKLFKALSRYRKHLLQEAQEKGWPLMRHLALYYPEDPNTRELTHQFLLGEHLMVAPVLSPSTTFVKVYLPKESEQVSWRNIWTGKSFEADGKYKVVDTPLGQPAALIREPRQDGGLLNDLVDFANAASAYNVTSLK</sequence>
<dbReference type="SUPFAM" id="SSF51445">
    <property type="entry name" value="(Trans)glycosidases"/>
    <property type="match status" value="1"/>
</dbReference>
<evidence type="ECO:0000313" key="6">
    <source>
        <dbReference type="Proteomes" id="UP000242180"/>
    </source>
</evidence>
<dbReference type="SUPFAM" id="SSF51011">
    <property type="entry name" value="Glycosyl hydrolase domain"/>
    <property type="match status" value="1"/>
</dbReference>
<comment type="similarity">
    <text evidence="1 2">Belongs to the glycosyl hydrolase 31 family.</text>
</comment>
<proteinExistence type="inferred from homology"/>
<feature type="domain" description="Glycoside hydrolase family 31 TIM barrel" evidence="3">
    <location>
        <begin position="323"/>
        <end position="629"/>
    </location>
</feature>
<dbReference type="InterPro" id="IPR017853">
    <property type="entry name" value="GH"/>
</dbReference>
<dbReference type="GO" id="GO:0005975">
    <property type="term" value="P:carbohydrate metabolic process"/>
    <property type="evidence" value="ECO:0007669"/>
    <property type="project" value="InterPro"/>
</dbReference>
<evidence type="ECO:0000313" key="5">
    <source>
        <dbReference type="EMBL" id="ORZ02729.1"/>
    </source>
</evidence>
<dbReference type="CDD" id="cd14752">
    <property type="entry name" value="GH31_N"/>
    <property type="match status" value="1"/>
</dbReference>
<name>A0A1X2HT52_SYNRA</name>
<comment type="caution">
    <text evidence="5">The sequence shown here is derived from an EMBL/GenBank/DDBJ whole genome shotgun (WGS) entry which is preliminary data.</text>
</comment>
<dbReference type="Gene3D" id="2.60.40.1180">
    <property type="entry name" value="Golgi alpha-mannosidase II"/>
    <property type="match status" value="1"/>
</dbReference>
<dbReference type="GO" id="GO:0030246">
    <property type="term" value="F:carbohydrate binding"/>
    <property type="evidence" value="ECO:0007669"/>
    <property type="project" value="InterPro"/>
</dbReference>
<dbReference type="STRING" id="13706.A0A1X2HT52"/>
<evidence type="ECO:0000259" key="3">
    <source>
        <dbReference type="Pfam" id="PF01055"/>
    </source>
</evidence>
<dbReference type="Gene3D" id="2.60.40.1760">
    <property type="entry name" value="glycosyl hydrolase (family 31)"/>
    <property type="match status" value="1"/>
</dbReference>
<dbReference type="PANTHER" id="PTHR46959">
    <property type="entry name" value="SULFOQUINOVOSIDASE"/>
    <property type="match status" value="1"/>
</dbReference>
<dbReference type="Pfam" id="PF01055">
    <property type="entry name" value="Glyco_hydro_31_2nd"/>
    <property type="match status" value="1"/>
</dbReference>
<dbReference type="Gene3D" id="3.20.20.80">
    <property type="entry name" value="Glycosidases"/>
    <property type="match status" value="1"/>
</dbReference>
<gene>
    <name evidence="5" type="ORF">BCR43DRAFT_555040</name>
</gene>
<dbReference type="InParanoid" id="A0A1X2HT52"/>
<dbReference type="InterPro" id="IPR048395">
    <property type="entry name" value="Glyco_hydro_31_C"/>
</dbReference>
<dbReference type="EMBL" id="MCGN01000001">
    <property type="protein sequence ID" value="ORZ02729.1"/>
    <property type="molecule type" value="Genomic_DNA"/>
</dbReference>
<dbReference type="GO" id="GO:0004553">
    <property type="term" value="F:hydrolase activity, hydrolyzing O-glycosyl compounds"/>
    <property type="evidence" value="ECO:0007669"/>
    <property type="project" value="InterPro"/>
</dbReference>
<dbReference type="OrthoDB" id="10070917at2759"/>
<evidence type="ECO:0000256" key="1">
    <source>
        <dbReference type="ARBA" id="ARBA00007806"/>
    </source>
</evidence>
<reference evidence="5 6" key="1">
    <citation type="submission" date="2016-07" db="EMBL/GenBank/DDBJ databases">
        <title>Pervasive Adenine N6-methylation of Active Genes in Fungi.</title>
        <authorList>
            <consortium name="DOE Joint Genome Institute"/>
            <person name="Mondo S.J."/>
            <person name="Dannebaum R.O."/>
            <person name="Kuo R.C."/>
            <person name="Labutti K."/>
            <person name="Haridas S."/>
            <person name="Kuo A."/>
            <person name="Salamov A."/>
            <person name="Ahrendt S.R."/>
            <person name="Lipzen A."/>
            <person name="Sullivan W."/>
            <person name="Andreopoulos W.B."/>
            <person name="Clum A."/>
            <person name="Lindquist E."/>
            <person name="Daum C."/>
            <person name="Ramamoorthy G.K."/>
            <person name="Gryganskyi A."/>
            <person name="Culley D."/>
            <person name="Magnuson J.K."/>
            <person name="James T.Y."/>
            <person name="O'Malley M.A."/>
            <person name="Stajich J.E."/>
            <person name="Spatafora J.W."/>
            <person name="Visel A."/>
            <person name="Grigoriev I.V."/>
        </authorList>
    </citation>
    <scope>NUCLEOTIDE SEQUENCE [LARGE SCALE GENOMIC DNA]</scope>
    <source>
        <strain evidence="5 6">NRRL 2496</strain>
    </source>
</reference>
<organism evidence="5 6">
    <name type="scientific">Syncephalastrum racemosum</name>
    <name type="common">Filamentous fungus</name>
    <dbReference type="NCBI Taxonomy" id="13706"/>
    <lineage>
        <taxon>Eukaryota</taxon>
        <taxon>Fungi</taxon>
        <taxon>Fungi incertae sedis</taxon>
        <taxon>Mucoromycota</taxon>
        <taxon>Mucoromycotina</taxon>
        <taxon>Mucoromycetes</taxon>
        <taxon>Mucorales</taxon>
        <taxon>Syncephalastraceae</taxon>
        <taxon>Syncephalastrum</taxon>
    </lineage>
</organism>
<dbReference type="OMA" id="FMTDFGE"/>
<accession>A0A1X2HT52</accession>
<dbReference type="PANTHER" id="PTHR46959:SF2">
    <property type="entry name" value="SULFOQUINOVOSIDASE"/>
    <property type="match status" value="1"/>
</dbReference>
<dbReference type="InterPro" id="IPR000322">
    <property type="entry name" value="Glyco_hydro_31_TIM"/>
</dbReference>
<dbReference type="InterPro" id="IPR013780">
    <property type="entry name" value="Glyco_hydro_b"/>
</dbReference>
<evidence type="ECO:0000256" key="2">
    <source>
        <dbReference type="RuleBase" id="RU361185"/>
    </source>
</evidence>
<dbReference type="Proteomes" id="UP000242180">
    <property type="component" value="Unassembled WGS sequence"/>
</dbReference>
<dbReference type="SUPFAM" id="SSF74650">
    <property type="entry name" value="Galactose mutarotase-like"/>
    <property type="match status" value="1"/>
</dbReference>
<feature type="domain" description="Glycosyl hydrolase family 31 C-terminal" evidence="4">
    <location>
        <begin position="659"/>
        <end position="739"/>
    </location>
</feature>
<evidence type="ECO:0000259" key="4">
    <source>
        <dbReference type="Pfam" id="PF21365"/>
    </source>
</evidence>
<dbReference type="Pfam" id="PF21365">
    <property type="entry name" value="Glyco_hydro_31_3rd"/>
    <property type="match status" value="1"/>
</dbReference>
<keyword evidence="6" id="KW-1185">Reference proteome</keyword>
<dbReference type="AlphaFoldDB" id="A0A1X2HT52"/>
<keyword evidence="2 5" id="KW-0378">Hydrolase</keyword>
<protein>
    <submittedName>
        <fullName evidence="5">Glycosyl hydrolases family 31-domain-containing protein</fullName>
    </submittedName>
</protein>
<dbReference type="InterPro" id="IPR052990">
    <property type="entry name" value="Sulfoquinovosidase_GH31"/>
</dbReference>
<keyword evidence="2" id="KW-0326">Glycosidase</keyword>